<evidence type="ECO:0000313" key="1">
    <source>
        <dbReference type="EMBL" id="MDP4095554.1"/>
    </source>
</evidence>
<comment type="caution">
    <text evidence="1">The sequence shown here is derived from an EMBL/GenBank/DDBJ whole genome shotgun (WGS) entry which is preliminary data.</text>
</comment>
<sequence length="201" mass="22936">MIIDLTHLIEDGMPPYPGDTATVLRHSSELQTDHYNNHQLTINMHAGTHIDGPMHLLNVKEYLNEFPLERFIGEGVVIDVSGEKEILYKEEYEGIIEKDQIVLIHTGYSKFFGQPKYFADHPVMTLAFAELLVRKQVKMVGLDMPSPDKYPFEVHKHLFSHKILIAENLTNVGKLDEFEVIALPLYIKADSSIARVIARVK</sequence>
<evidence type="ECO:0000313" key="2">
    <source>
        <dbReference type="Proteomes" id="UP001241848"/>
    </source>
</evidence>
<dbReference type="EMBL" id="JAPCKK010000004">
    <property type="protein sequence ID" value="MDP4095554.1"/>
    <property type="molecule type" value="Genomic_DNA"/>
</dbReference>
<organism evidence="1 2">
    <name type="scientific">Paenibacillus zeirhizosphaerae</name>
    <dbReference type="NCBI Taxonomy" id="2987519"/>
    <lineage>
        <taxon>Bacteria</taxon>
        <taxon>Bacillati</taxon>
        <taxon>Bacillota</taxon>
        <taxon>Bacilli</taxon>
        <taxon>Bacillales</taxon>
        <taxon>Paenibacillaceae</taxon>
        <taxon>Paenibacillus</taxon>
    </lineage>
</organism>
<dbReference type="Proteomes" id="UP001241848">
    <property type="component" value="Unassembled WGS sequence"/>
</dbReference>
<dbReference type="RefSeq" id="WP_305753196.1">
    <property type="nucleotide sequence ID" value="NZ_JAPCKK010000004.1"/>
</dbReference>
<proteinExistence type="predicted"/>
<dbReference type="SUPFAM" id="SSF102198">
    <property type="entry name" value="Putative cyclase"/>
    <property type="match status" value="1"/>
</dbReference>
<dbReference type="InterPro" id="IPR007325">
    <property type="entry name" value="KFase/CYL"/>
</dbReference>
<protein>
    <submittedName>
        <fullName evidence="1">Cyclase family protein</fullName>
    </submittedName>
</protein>
<dbReference type="InterPro" id="IPR037175">
    <property type="entry name" value="KFase_sf"/>
</dbReference>
<reference evidence="1 2" key="1">
    <citation type="submission" date="2022-10" db="EMBL/GenBank/DDBJ databases">
        <title>Paenibacillus description and whole genome data of maize root bacterial community.</title>
        <authorList>
            <person name="Marton D."/>
            <person name="Farkas M."/>
            <person name="Cserhati M."/>
        </authorList>
    </citation>
    <scope>NUCLEOTIDE SEQUENCE [LARGE SCALE GENOMIC DNA]</scope>
    <source>
        <strain evidence="1 2">P96</strain>
    </source>
</reference>
<dbReference type="PANTHER" id="PTHR31118:SF12">
    <property type="entry name" value="CYCLASE-LIKE PROTEIN 2"/>
    <property type="match status" value="1"/>
</dbReference>
<gene>
    <name evidence="1" type="ORF">OIN60_01950</name>
</gene>
<dbReference type="Gene3D" id="3.50.30.50">
    <property type="entry name" value="Putative cyclase"/>
    <property type="match status" value="1"/>
</dbReference>
<dbReference type="Pfam" id="PF04199">
    <property type="entry name" value="Cyclase"/>
    <property type="match status" value="1"/>
</dbReference>
<keyword evidence="2" id="KW-1185">Reference proteome</keyword>
<accession>A0ABT9FLE2</accession>
<dbReference type="PANTHER" id="PTHR31118">
    <property type="entry name" value="CYCLASE-LIKE PROTEIN 2"/>
    <property type="match status" value="1"/>
</dbReference>
<name>A0ABT9FLE2_9BACL</name>